<organism evidence="2 3">
    <name type="scientific">Artemia franciscana</name>
    <name type="common">Brine shrimp</name>
    <name type="synonym">Artemia sanfranciscana</name>
    <dbReference type="NCBI Taxonomy" id="6661"/>
    <lineage>
        <taxon>Eukaryota</taxon>
        <taxon>Metazoa</taxon>
        <taxon>Ecdysozoa</taxon>
        <taxon>Arthropoda</taxon>
        <taxon>Crustacea</taxon>
        <taxon>Branchiopoda</taxon>
        <taxon>Anostraca</taxon>
        <taxon>Artemiidae</taxon>
        <taxon>Artemia</taxon>
    </lineage>
</organism>
<feature type="compositionally biased region" description="Acidic residues" evidence="1">
    <location>
        <begin position="1"/>
        <end position="12"/>
    </location>
</feature>
<feature type="compositionally biased region" description="Basic and acidic residues" evidence="1">
    <location>
        <begin position="13"/>
        <end position="22"/>
    </location>
</feature>
<evidence type="ECO:0000256" key="1">
    <source>
        <dbReference type="SAM" id="MobiDB-lite"/>
    </source>
</evidence>
<feature type="compositionally biased region" description="Polar residues" evidence="1">
    <location>
        <begin position="41"/>
        <end position="61"/>
    </location>
</feature>
<gene>
    <name evidence="2" type="ORF">QYM36_019104</name>
</gene>
<dbReference type="EMBL" id="JAVRJZ010000526">
    <property type="protein sequence ID" value="KAK2702242.1"/>
    <property type="molecule type" value="Genomic_DNA"/>
</dbReference>
<protein>
    <submittedName>
        <fullName evidence="2">Uncharacterized protein</fullName>
    </submittedName>
</protein>
<proteinExistence type="predicted"/>
<feature type="region of interest" description="Disordered" evidence="1">
    <location>
        <begin position="1"/>
        <end position="61"/>
    </location>
</feature>
<accession>A0AA88HBA2</accession>
<comment type="caution">
    <text evidence="2">The sequence shown here is derived from an EMBL/GenBank/DDBJ whole genome shotgun (WGS) entry which is preliminary data.</text>
</comment>
<evidence type="ECO:0000313" key="3">
    <source>
        <dbReference type="Proteomes" id="UP001187531"/>
    </source>
</evidence>
<dbReference type="AlphaFoldDB" id="A0AA88HBA2"/>
<keyword evidence="3" id="KW-1185">Reference proteome</keyword>
<sequence length="155" mass="17438">MDDEPEEGEEDYATDKEDEEKGNIAAKPEVLQLKPRLSPPSVFQASTKPATSDQPRQEPLNQINPVVACALKMGARYAFQTAVSATIFRMCSGKLHARIDETIGHNYVWTRNNQFVQVCDFYKIVPLIMKPWRPIETDVTNETDGKKSHGDSTIL</sequence>
<reference evidence="2" key="1">
    <citation type="submission" date="2023-07" db="EMBL/GenBank/DDBJ databases">
        <title>Chromosome-level genome assembly of Artemia franciscana.</title>
        <authorList>
            <person name="Jo E."/>
        </authorList>
    </citation>
    <scope>NUCLEOTIDE SEQUENCE</scope>
    <source>
        <tissue evidence="2">Whole body</tissue>
    </source>
</reference>
<dbReference type="Proteomes" id="UP001187531">
    <property type="component" value="Unassembled WGS sequence"/>
</dbReference>
<evidence type="ECO:0000313" key="2">
    <source>
        <dbReference type="EMBL" id="KAK2702242.1"/>
    </source>
</evidence>
<name>A0AA88HBA2_ARTSF</name>